<evidence type="ECO:0000313" key="11">
    <source>
        <dbReference type="Proteomes" id="UP000051008"/>
    </source>
</evidence>
<dbReference type="InterPro" id="IPR005128">
    <property type="entry name" value="Acetolactate_a_deCO2ase"/>
</dbReference>
<evidence type="ECO:0000256" key="1">
    <source>
        <dbReference type="ARBA" id="ARBA00001784"/>
    </source>
</evidence>
<comment type="pathway">
    <text evidence="2 9">Polyol metabolism; (R,R)-butane-2,3-diol biosynthesis; (R,R)-butane-2,3-diol from pyruvate: step 2/3.</text>
</comment>
<dbReference type="CDD" id="cd17299">
    <property type="entry name" value="acetolactate_decarboxylase"/>
    <property type="match status" value="1"/>
</dbReference>
<dbReference type="EMBL" id="AYYP01000030">
    <property type="protein sequence ID" value="KRM64511.1"/>
    <property type="molecule type" value="Genomic_DNA"/>
</dbReference>
<comment type="catalytic activity">
    <reaction evidence="1 9">
        <text>(2S)-2-acetolactate + H(+) = (R)-acetoin + CO2</text>
        <dbReference type="Rhea" id="RHEA:21580"/>
        <dbReference type="ChEBI" id="CHEBI:15378"/>
        <dbReference type="ChEBI" id="CHEBI:15686"/>
        <dbReference type="ChEBI" id="CHEBI:16526"/>
        <dbReference type="ChEBI" id="CHEBI:58476"/>
        <dbReference type="EC" id="4.1.1.5"/>
    </reaction>
</comment>
<dbReference type="PANTHER" id="PTHR35524">
    <property type="entry name" value="ALPHA-ACETOLACTATE DECARBOXYLASE"/>
    <property type="match status" value="1"/>
</dbReference>
<dbReference type="PATRIC" id="fig|1423718.3.peg.1859"/>
<evidence type="ECO:0000256" key="2">
    <source>
        <dbReference type="ARBA" id="ARBA00005170"/>
    </source>
</evidence>
<evidence type="ECO:0000256" key="3">
    <source>
        <dbReference type="ARBA" id="ARBA00007106"/>
    </source>
</evidence>
<dbReference type="Gene3D" id="3.30.1330.80">
    <property type="entry name" value="Hypothetical protein, similar to alpha- acetolactate decarboxylase, domain 2"/>
    <property type="match status" value="2"/>
</dbReference>
<dbReference type="PANTHER" id="PTHR35524:SF1">
    <property type="entry name" value="ALPHA-ACETOLACTATE DECARBOXYLASE"/>
    <property type="match status" value="1"/>
</dbReference>
<keyword evidence="7 9" id="KW-0005">Acetoin biosynthesis</keyword>
<dbReference type="GO" id="GO:0047605">
    <property type="term" value="F:acetolactate decarboxylase activity"/>
    <property type="evidence" value="ECO:0007669"/>
    <property type="project" value="UniProtKB-UniRule"/>
</dbReference>
<dbReference type="SUPFAM" id="SSF117856">
    <property type="entry name" value="AF0104/ALDC/Ptd012-like"/>
    <property type="match status" value="1"/>
</dbReference>
<proteinExistence type="inferred from homology"/>
<gene>
    <name evidence="10" type="ORF">FC14_GL001787</name>
</gene>
<dbReference type="GO" id="GO:0045151">
    <property type="term" value="P:acetoin biosynthetic process"/>
    <property type="evidence" value="ECO:0007669"/>
    <property type="project" value="UniProtKB-UniRule"/>
</dbReference>
<comment type="similarity">
    <text evidence="3 9">Belongs to the alpha-acetolactate decarboxylase family.</text>
</comment>
<evidence type="ECO:0000256" key="5">
    <source>
        <dbReference type="ARBA" id="ARBA00020164"/>
    </source>
</evidence>
<protein>
    <recommendedName>
        <fullName evidence="5 9">Alpha-acetolactate decarboxylase</fullName>
        <ecNumber evidence="4 9">4.1.1.5</ecNumber>
    </recommendedName>
</protein>
<reference evidence="10 11" key="1">
    <citation type="journal article" date="2015" name="Genome Announc.">
        <title>Expanding the biotechnology potential of lactobacilli through comparative genomics of 213 strains and associated genera.</title>
        <authorList>
            <person name="Sun Z."/>
            <person name="Harris H.M."/>
            <person name="McCann A."/>
            <person name="Guo C."/>
            <person name="Argimon S."/>
            <person name="Zhang W."/>
            <person name="Yang X."/>
            <person name="Jeffery I.B."/>
            <person name="Cooney J.C."/>
            <person name="Kagawa T.F."/>
            <person name="Liu W."/>
            <person name="Song Y."/>
            <person name="Salvetti E."/>
            <person name="Wrobel A."/>
            <person name="Rasinkangas P."/>
            <person name="Parkhill J."/>
            <person name="Rea M.C."/>
            <person name="O'Sullivan O."/>
            <person name="Ritari J."/>
            <person name="Douillard F.P."/>
            <person name="Paul Ross R."/>
            <person name="Yang R."/>
            <person name="Briner A.E."/>
            <person name="Felis G.E."/>
            <person name="de Vos W.M."/>
            <person name="Barrangou R."/>
            <person name="Klaenhammer T.R."/>
            <person name="Caufield P.W."/>
            <person name="Cui Y."/>
            <person name="Zhang H."/>
            <person name="O'Toole P.W."/>
        </authorList>
    </citation>
    <scope>NUCLEOTIDE SEQUENCE [LARGE SCALE GENOMIC DNA]</scope>
    <source>
        <strain evidence="10 11">DSM 20509</strain>
    </source>
</reference>
<dbReference type="RefSeq" id="WP_056976629.1">
    <property type="nucleotide sequence ID" value="NZ_AYYP01000030.1"/>
</dbReference>
<keyword evidence="11" id="KW-1185">Reference proteome</keyword>
<evidence type="ECO:0000313" key="10">
    <source>
        <dbReference type="EMBL" id="KRM64511.1"/>
    </source>
</evidence>
<dbReference type="Proteomes" id="UP000051008">
    <property type="component" value="Unassembled WGS sequence"/>
</dbReference>
<keyword evidence="8 9" id="KW-0456">Lyase</keyword>
<comment type="caution">
    <text evidence="10">The sequence shown here is derived from an EMBL/GenBank/DDBJ whole genome shotgun (WGS) entry which is preliminary data.</text>
</comment>
<dbReference type="AlphaFoldDB" id="A0A0R2ACC8"/>
<accession>A0A0R2ACC8</accession>
<evidence type="ECO:0000256" key="6">
    <source>
        <dbReference type="ARBA" id="ARBA00022793"/>
    </source>
</evidence>
<dbReference type="NCBIfam" id="TIGR01252">
    <property type="entry name" value="acetolac_decarb"/>
    <property type="match status" value="1"/>
</dbReference>
<organism evidence="10 11">
    <name type="scientific">Ligilactobacillus agilis DSM 20509</name>
    <dbReference type="NCBI Taxonomy" id="1423718"/>
    <lineage>
        <taxon>Bacteria</taxon>
        <taxon>Bacillati</taxon>
        <taxon>Bacillota</taxon>
        <taxon>Bacilli</taxon>
        <taxon>Lactobacillales</taxon>
        <taxon>Lactobacillaceae</taxon>
        <taxon>Ligilactobacillus</taxon>
    </lineage>
</organism>
<keyword evidence="6 9" id="KW-0210">Decarboxylase</keyword>
<sequence>MTKDGQKVYQHGTLALLVPGLFDGTMKLAELLAHGDTGIGTATGLNGEMIVLDGTPYLVQANGQVKTLSAETMIPFATVHFDQPQVEFAAQGLSMQALGKQILAKYPYHNIFFAVKIVGKFKHMQTRAVEGQVKPYPTLVEVANKQAVFEEADSQGTVVGYFAPELFQGMAAAGYHLHYLNNAKKMGGHILGFEIDQAQVYLQPFATIEQHLPVDNQEFMEHQADLESMGQQIKSAEEAD</sequence>
<dbReference type="OrthoDB" id="8612680at2"/>
<dbReference type="UniPathway" id="UPA00626">
    <property type="reaction ID" value="UER00678"/>
</dbReference>
<evidence type="ECO:0000256" key="4">
    <source>
        <dbReference type="ARBA" id="ARBA00013204"/>
    </source>
</evidence>
<dbReference type="EC" id="4.1.1.5" evidence="4 9"/>
<name>A0A0R2ACC8_9LACO</name>
<evidence type="ECO:0000256" key="8">
    <source>
        <dbReference type="ARBA" id="ARBA00023239"/>
    </source>
</evidence>
<dbReference type="Pfam" id="PF03306">
    <property type="entry name" value="AAL_decarboxy"/>
    <property type="match status" value="1"/>
</dbReference>
<evidence type="ECO:0000256" key="9">
    <source>
        <dbReference type="PIRNR" id="PIRNR001332"/>
    </source>
</evidence>
<evidence type="ECO:0000256" key="7">
    <source>
        <dbReference type="ARBA" id="ARBA00023061"/>
    </source>
</evidence>
<dbReference type="PIRSF" id="PIRSF001332">
    <property type="entry name" value="Acetolac_decarb"/>
    <property type="match status" value="1"/>
</dbReference>